<accession>A0A0E9V6T0</accession>
<dbReference type="EMBL" id="GBXM01034850">
    <property type="protein sequence ID" value="JAH73727.1"/>
    <property type="molecule type" value="Transcribed_RNA"/>
</dbReference>
<organism evidence="1">
    <name type="scientific">Anguilla anguilla</name>
    <name type="common">European freshwater eel</name>
    <name type="synonym">Muraena anguilla</name>
    <dbReference type="NCBI Taxonomy" id="7936"/>
    <lineage>
        <taxon>Eukaryota</taxon>
        <taxon>Metazoa</taxon>
        <taxon>Chordata</taxon>
        <taxon>Craniata</taxon>
        <taxon>Vertebrata</taxon>
        <taxon>Euteleostomi</taxon>
        <taxon>Actinopterygii</taxon>
        <taxon>Neopterygii</taxon>
        <taxon>Teleostei</taxon>
        <taxon>Anguilliformes</taxon>
        <taxon>Anguillidae</taxon>
        <taxon>Anguilla</taxon>
    </lineage>
</organism>
<dbReference type="AlphaFoldDB" id="A0A0E9V6T0"/>
<proteinExistence type="predicted"/>
<sequence>MLCCLWSKGFPILSKNCQCGCTKIRDSIYQNLN</sequence>
<evidence type="ECO:0000313" key="1">
    <source>
        <dbReference type="EMBL" id="JAH73727.1"/>
    </source>
</evidence>
<name>A0A0E9V6T0_ANGAN</name>
<protein>
    <submittedName>
        <fullName evidence="1">Uncharacterized protein</fullName>
    </submittedName>
</protein>
<reference evidence="1" key="2">
    <citation type="journal article" date="2015" name="Fish Shellfish Immunol.">
        <title>Early steps in the European eel (Anguilla anguilla)-Vibrio vulnificus interaction in the gills: Role of the RtxA13 toxin.</title>
        <authorList>
            <person name="Callol A."/>
            <person name="Pajuelo D."/>
            <person name="Ebbesson L."/>
            <person name="Teles M."/>
            <person name="MacKenzie S."/>
            <person name="Amaro C."/>
        </authorList>
    </citation>
    <scope>NUCLEOTIDE SEQUENCE</scope>
</reference>
<reference evidence="1" key="1">
    <citation type="submission" date="2014-11" db="EMBL/GenBank/DDBJ databases">
        <authorList>
            <person name="Amaro Gonzalez C."/>
        </authorList>
    </citation>
    <scope>NUCLEOTIDE SEQUENCE</scope>
</reference>